<gene>
    <name evidence="2" type="ORF">HUJ06_008616</name>
</gene>
<evidence type="ECO:0000313" key="2">
    <source>
        <dbReference type="EMBL" id="DAD37975.1"/>
    </source>
</evidence>
<reference evidence="2 3" key="1">
    <citation type="journal article" date="2020" name="Mol. Biol. Evol.">
        <title>Distinct Expression and Methylation Patterns for Genes with Different Fates following a Single Whole-Genome Duplication in Flowering Plants.</title>
        <authorList>
            <person name="Shi T."/>
            <person name="Rahmani R.S."/>
            <person name="Gugger P.F."/>
            <person name="Wang M."/>
            <person name="Li H."/>
            <person name="Zhang Y."/>
            <person name="Li Z."/>
            <person name="Wang Q."/>
            <person name="Van de Peer Y."/>
            <person name="Marchal K."/>
            <person name="Chen J."/>
        </authorList>
    </citation>
    <scope>NUCLEOTIDE SEQUENCE [LARGE SCALE GENOMIC DNA]</scope>
    <source>
        <tissue evidence="2">Leaf</tissue>
    </source>
</reference>
<feature type="region of interest" description="Disordered" evidence="1">
    <location>
        <begin position="17"/>
        <end position="36"/>
    </location>
</feature>
<evidence type="ECO:0000313" key="3">
    <source>
        <dbReference type="Proteomes" id="UP000607653"/>
    </source>
</evidence>
<dbReference type="EMBL" id="DUZY01000004">
    <property type="protein sequence ID" value="DAD37975.1"/>
    <property type="molecule type" value="Genomic_DNA"/>
</dbReference>
<organism evidence="2 3">
    <name type="scientific">Nelumbo nucifera</name>
    <name type="common">Sacred lotus</name>
    <dbReference type="NCBI Taxonomy" id="4432"/>
    <lineage>
        <taxon>Eukaryota</taxon>
        <taxon>Viridiplantae</taxon>
        <taxon>Streptophyta</taxon>
        <taxon>Embryophyta</taxon>
        <taxon>Tracheophyta</taxon>
        <taxon>Spermatophyta</taxon>
        <taxon>Magnoliopsida</taxon>
        <taxon>Proteales</taxon>
        <taxon>Nelumbonaceae</taxon>
        <taxon>Nelumbo</taxon>
    </lineage>
</organism>
<name>A0A822Z3D0_NELNU</name>
<protein>
    <submittedName>
        <fullName evidence="2">Uncharacterized protein</fullName>
    </submittedName>
</protein>
<dbReference type="Proteomes" id="UP000607653">
    <property type="component" value="Unassembled WGS sequence"/>
</dbReference>
<comment type="caution">
    <text evidence="2">The sequence shown here is derived from an EMBL/GenBank/DDBJ whole genome shotgun (WGS) entry which is preliminary data.</text>
</comment>
<evidence type="ECO:0000256" key="1">
    <source>
        <dbReference type="SAM" id="MobiDB-lite"/>
    </source>
</evidence>
<accession>A0A822Z3D0</accession>
<proteinExistence type="predicted"/>
<feature type="compositionally biased region" description="Polar residues" evidence="1">
    <location>
        <begin position="24"/>
        <end position="36"/>
    </location>
</feature>
<dbReference type="AlphaFoldDB" id="A0A822Z3D0"/>
<sequence>MTTQVWMVSHPKEPKGCRMCIPSGPNSDSRSSMDLN</sequence>
<keyword evidence="3" id="KW-1185">Reference proteome</keyword>